<evidence type="ECO:0000313" key="1">
    <source>
        <dbReference type="EMBL" id="NHC13907.1"/>
    </source>
</evidence>
<reference evidence="1 2" key="1">
    <citation type="submission" date="2020-03" db="EMBL/GenBank/DDBJ databases">
        <title>Two novel Motilibacter sp.</title>
        <authorList>
            <person name="Liu S."/>
        </authorList>
    </citation>
    <scope>NUCLEOTIDE SEQUENCE [LARGE SCALE GENOMIC DNA]</scope>
    <source>
        <strain evidence="1 2">E257</strain>
    </source>
</reference>
<dbReference type="InterPro" id="IPR014729">
    <property type="entry name" value="Rossmann-like_a/b/a_fold"/>
</dbReference>
<sequence>MYTILVLTEDALTPHDVERVAHLHDPEPVRAHVLVPVDTRRNRLVEALDDVALGRLAEAVREPGAPAPDEARATAQQALEASVAALQAAGVEAAGALTGDDPVDEAAVAASDLGADEVIVVTEPHYVEEAVRRDWASRLREASGRPVLHVIAGTDRVVS</sequence>
<dbReference type="EMBL" id="JAANNP010000003">
    <property type="protein sequence ID" value="NHC13907.1"/>
    <property type="molecule type" value="Genomic_DNA"/>
</dbReference>
<gene>
    <name evidence="1" type="ORF">G9H71_08940</name>
</gene>
<dbReference type="SUPFAM" id="SSF52402">
    <property type="entry name" value="Adenine nucleotide alpha hydrolases-like"/>
    <property type="match status" value="1"/>
</dbReference>
<proteinExistence type="predicted"/>
<dbReference type="Proteomes" id="UP000800981">
    <property type="component" value="Unassembled WGS sequence"/>
</dbReference>
<dbReference type="Gene3D" id="3.40.50.620">
    <property type="entry name" value="HUPs"/>
    <property type="match status" value="1"/>
</dbReference>
<protein>
    <submittedName>
        <fullName evidence="1">Phosphoenolpyruvate carboxylase</fullName>
    </submittedName>
</protein>
<name>A0ABX0GWB2_9ACTN</name>
<dbReference type="RefSeq" id="WP_166280892.1">
    <property type="nucleotide sequence ID" value="NZ_JAANNP010000003.1"/>
</dbReference>
<organism evidence="1 2">
    <name type="scientific">Motilibacter deserti</name>
    <dbReference type="NCBI Taxonomy" id="2714956"/>
    <lineage>
        <taxon>Bacteria</taxon>
        <taxon>Bacillati</taxon>
        <taxon>Actinomycetota</taxon>
        <taxon>Actinomycetes</taxon>
        <taxon>Motilibacterales</taxon>
        <taxon>Motilibacteraceae</taxon>
        <taxon>Motilibacter</taxon>
    </lineage>
</organism>
<evidence type="ECO:0000313" key="2">
    <source>
        <dbReference type="Proteomes" id="UP000800981"/>
    </source>
</evidence>
<comment type="caution">
    <text evidence="1">The sequence shown here is derived from an EMBL/GenBank/DDBJ whole genome shotgun (WGS) entry which is preliminary data.</text>
</comment>
<keyword evidence="2" id="KW-1185">Reference proteome</keyword>
<accession>A0ABX0GWB2</accession>